<gene>
    <name evidence="1" type="ORF">LCGC14_2532110</name>
</gene>
<feature type="non-terminal residue" evidence="1">
    <location>
        <position position="40"/>
    </location>
</feature>
<reference evidence="1" key="1">
    <citation type="journal article" date="2015" name="Nature">
        <title>Complex archaea that bridge the gap between prokaryotes and eukaryotes.</title>
        <authorList>
            <person name="Spang A."/>
            <person name="Saw J.H."/>
            <person name="Jorgensen S.L."/>
            <person name="Zaremba-Niedzwiedzka K."/>
            <person name="Martijn J."/>
            <person name="Lind A.E."/>
            <person name="van Eijk R."/>
            <person name="Schleper C."/>
            <person name="Guy L."/>
            <person name="Ettema T.J."/>
        </authorList>
    </citation>
    <scope>NUCLEOTIDE SEQUENCE</scope>
</reference>
<comment type="caution">
    <text evidence="1">The sequence shown here is derived from an EMBL/GenBank/DDBJ whole genome shotgun (WGS) entry which is preliminary data.</text>
</comment>
<accession>A0A0F9D4T0</accession>
<sequence>MAIPFLAGAATQSLLTPDRHPNIIHNHIYLPLSKDQADLY</sequence>
<proteinExistence type="predicted"/>
<evidence type="ECO:0000313" key="1">
    <source>
        <dbReference type="EMBL" id="KKL12801.1"/>
    </source>
</evidence>
<organism evidence="1">
    <name type="scientific">marine sediment metagenome</name>
    <dbReference type="NCBI Taxonomy" id="412755"/>
    <lineage>
        <taxon>unclassified sequences</taxon>
        <taxon>metagenomes</taxon>
        <taxon>ecological metagenomes</taxon>
    </lineage>
</organism>
<dbReference type="AlphaFoldDB" id="A0A0F9D4T0"/>
<name>A0A0F9D4T0_9ZZZZ</name>
<protein>
    <submittedName>
        <fullName evidence="1">Uncharacterized protein</fullName>
    </submittedName>
</protein>
<dbReference type="EMBL" id="LAZR01041115">
    <property type="protein sequence ID" value="KKL12801.1"/>
    <property type="molecule type" value="Genomic_DNA"/>
</dbReference>